<dbReference type="GO" id="GO:0031519">
    <property type="term" value="C:PcG protein complex"/>
    <property type="evidence" value="ECO:0007669"/>
    <property type="project" value="TreeGrafter"/>
</dbReference>
<keyword evidence="6" id="KW-0805">Transcription regulation</keyword>
<keyword evidence="3" id="KW-0677">Repeat</keyword>
<dbReference type="PANTHER" id="PTHR14003:SF23">
    <property type="entry name" value="ZINC FINGER PROTEIN 143"/>
    <property type="match status" value="1"/>
</dbReference>
<keyword evidence="5" id="KW-0862">Zinc</keyword>
<dbReference type="FunFam" id="3.30.160.60:FF:000446">
    <property type="entry name" value="Zinc finger protein"/>
    <property type="match status" value="1"/>
</dbReference>
<evidence type="ECO:0000259" key="11">
    <source>
        <dbReference type="PROSITE" id="PS50157"/>
    </source>
</evidence>
<sequence length="224" mass="25296">VSLPFLILKYYNFGLTTKDMDNDWKSLSLDENMNKPYSSSMFTEHFFHPFVQNDSIKSDIESPSFPNEGSQREVEPGLKFSCEDCGKLLTGKSSLNRHKKLHTGQKPYTCDVCGKTFSTKTKLNTHMKIHTGHKPYICDLCGQSFSVNGHLTRHMKIHLAEKPFSCELCAKGFCEKSSLKIHMISHSGQKPFCCDLCGQRFGLKNSLTSTICPSLICLTKPLKK</sequence>
<evidence type="ECO:0000313" key="12">
    <source>
        <dbReference type="Ensembl" id="ENSCVAP00000002364.1"/>
    </source>
</evidence>
<evidence type="ECO:0000256" key="4">
    <source>
        <dbReference type="ARBA" id="ARBA00022771"/>
    </source>
</evidence>
<dbReference type="GO" id="GO:0008270">
    <property type="term" value="F:zinc ion binding"/>
    <property type="evidence" value="ECO:0007669"/>
    <property type="project" value="UniProtKB-KW"/>
</dbReference>
<feature type="domain" description="C2H2-type" evidence="11">
    <location>
        <begin position="108"/>
        <end position="135"/>
    </location>
</feature>
<dbReference type="AlphaFoldDB" id="A0A3Q2CBU4"/>
<dbReference type="Gene3D" id="3.30.160.60">
    <property type="entry name" value="Classic Zinc Finger"/>
    <property type="match status" value="5"/>
</dbReference>
<name>A0A3Q2CBU4_CYPVA</name>
<evidence type="ECO:0000256" key="9">
    <source>
        <dbReference type="ARBA" id="ARBA00023242"/>
    </source>
</evidence>
<protein>
    <recommendedName>
        <fullName evidence="11">C2H2-type domain-containing protein</fullName>
    </recommendedName>
</protein>
<reference evidence="12" key="2">
    <citation type="submission" date="2025-09" db="UniProtKB">
        <authorList>
            <consortium name="Ensembl"/>
        </authorList>
    </citation>
    <scope>IDENTIFICATION</scope>
</reference>
<dbReference type="InterPro" id="IPR013087">
    <property type="entry name" value="Znf_C2H2_type"/>
</dbReference>
<dbReference type="Pfam" id="PF00096">
    <property type="entry name" value="zf-C2H2"/>
    <property type="match status" value="4"/>
</dbReference>
<dbReference type="SUPFAM" id="SSF57667">
    <property type="entry name" value="beta-beta-alpha zinc fingers"/>
    <property type="match status" value="3"/>
</dbReference>
<keyword evidence="2" id="KW-0479">Metal-binding</keyword>
<evidence type="ECO:0000256" key="5">
    <source>
        <dbReference type="ARBA" id="ARBA00022833"/>
    </source>
</evidence>
<comment type="subcellular location">
    <subcellularLocation>
        <location evidence="1">Nucleus</location>
    </subcellularLocation>
</comment>
<dbReference type="Proteomes" id="UP000265020">
    <property type="component" value="Unassembled WGS sequence"/>
</dbReference>
<proteinExistence type="predicted"/>
<keyword evidence="4 10" id="KW-0863">Zinc-finger</keyword>
<dbReference type="FunFam" id="3.30.160.60:FF:000646">
    <property type="entry name" value="Myeloid zinc finger 1"/>
    <property type="match status" value="1"/>
</dbReference>
<dbReference type="PANTHER" id="PTHR14003">
    <property type="entry name" value="TRANSCRIPTIONAL REPRESSOR PROTEIN YY"/>
    <property type="match status" value="1"/>
</dbReference>
<feature type="domain" description="C2H2-type" evidence="11">
    <location>
        <begin position="136"/>
        <end position="163"/>
    </location>
</feature>
<evidence type="ECO:0000256" key="3">
    <source>
        <dbReference type="ARBA" id="ARBA00022737"/>
    </source>
</evidence>
<feature type="domain" description="C2H2-type" evidence="11">
    <location>
        <begin position="164"/>
        <end position="191"/>
    </location>
</feature>
<dbReference type="InterPro" id="IPR036236">
    <property type="entry name" value="Znf_C2H2_sf"/>
</dbReference>
<evidence type="ECO:0000256" key="7">
    <source>
        <dbReference type="ARBA" id="ARBA00023125"/>
    </source>
</evidence>
<evidence type="ECO:0000256" key="10">
    <source>
        <dbReference type="PROSITE-ProRule" id="PRU00042"/>
    </source>
</evidence>
<evidence type="ECO:0000256" key="2">
    <source>
        <dbReference type="ARBA" id="ARBA00022723"/>
    </source>
</evidence>
<keyword evidence="13" id="KW-1185">Reference proteome</keyword>
<dbReference type="GeneTree" id="ENSGT01150000286953"/>
<evidence type="ECO:0000256" key="8">
    <source>
        <dbReference type="ARBA" id="ARBA00023163"/>
    </source>
</evidence>
<keyword evidence="8" id="KW-0804">Transcription</keyword>
<dbReference type="FunFam" id="3.30.160.60:FF:000624">
    <property type="entry name" value="zinc finger protein 697"/>
    <property type="match status" value="1"/>
</dbReference>
<dbReference type="GO" id="GO:0000785">
    <property type="term" value="C:chromatin"/>
    <property type="evidence" value="ECO:0007669"/>
    <property type="project" value="TreeGrafter"/>
</dbReference>
<dbReference type="PROSITE" id="PS00028">
    <property type="entry name" value="ZINC_FINGER_C2H2_1"/>
    <property type="match status" value="4"/>
</dbReference>
<accession>A0A3Q2CBU4</accession>
<dbReference type="PROSITE" id="PS50157">
    <property type="entry name" value="ZINC_FINGER_C2H2_2"/>
    <property type="match status" value="4"/>
</dbReference>
<dbReference type="GO" id="GO:0005667">
    <property type="term" value="C:transcription regulator complex"/>
    <property type="evidence" value="ECO:0007669"/>
    <property type="project" value="TreeGrafter"/>
</dbReference>
<feature type="domain" description="C2H2-type" evidence="11">
    <location>
        <begin position="80"/>
        <end position="107"/>
    </location>
</feature>
<evidence type="ECO:0000256" key="1">
    <source>
        <dbReference type="ARBA" id="ARBA00004123"/>
    </source>
</evidence>
<evidence type="ECO:0000313" key="13">
    <source>
        <dbReference type="Proteomes" id="UP000265020"/>
    </source>
</evidence>
<reference evidence="12" key="1">
    <citation type="submission" date="2025-08" db="UniProtKB">
        <authorList>
            <consortium name="Ensembl"/>
        </authorList>
    </citation>
    <scope>IDENTIFICATION</scope>
</reference>
<dbReference type="Ensembl" id="ENSCVAT00000011902.1">
    <property type="protein sequence ID" value="ENSCVAP00000002364.1"/>
    <property type="gene ID" value="ENSCVAG00000003417.1"/>
</dbReference>
<dbReference type="GO" id="GO:0000978">
    <property type="term" value="F:RNA polymerase II cis-regulatory region sequence-specific DNA binding"/>
    <property type="evidence" value="ECO:0007669"/>
    <property type="project" value="TreeGrafter"/>
</dbReference>
<dbReference type="SMART" id="SM00355">
    <property type="entry name" value="ZnF_C2H2"/>
    <property type="match status" value="4"/>
</dbReference>
<keyword evidence="9" id="KW-0539">Nucleus</keyword>
<dbReference type="GO" id="GO:0000981">
    <property type="term" value="F:DNA-binding transcription factor activity, RNA polymerase II-specific"/>
    <property type="evidence" value="ECO:0007669"/>
    <property type="project" value="TreeGrafter"/>
</dbReference>
<keyword evidence="7" id="KW-0238">DNA-binding</keyword>
<evidence type="ECO:0000256" key="6">
    <source>
        <dbReference type="ARBA" id="ARBA00023015"/>
    </source>
</evidence>
<dbReference type="OMA" id="TEICCWI"/>
<organism evidence="12 13">
    <name type="scientific">Cyprinodon variegatus</name>
    <name type="common">Sheepshead minnow</name>
    <dbReference type="NCBI Taxonomy" id="28743"/>
    <lineage>
        <taxon>Eukaryota</taxon>
        <taxon>Metazoa</taxon>
        <taxon>Chordata</taxon>
        <taxon>Craniata</taxon>
        <taxon>Vertebrata</taxon>
        <taxon>Euteleostomi</taxon>
        <taxon>Actinopterygii</taxon>
        <taxon>Neopterygii</taxon>
        <taxon>Teleostei</taxon>
        <taxon>Neoteleostei</taxon>
        <taxon>Acanthomorphata</taxon>
        <taxon>Ovalentaria</taxon>
        <taxon>Atherinomorphae</taxon>
        <taxon>Cyprinodontiformes</taxon>
        <taxon>Cyprinodontidae</taxon>
        <taxon>Cyprinodon</taxon>
    </lineage>
</organism>